<keyword evidence="3" id="KW-1185">Reference proteome</keyword>
<feature type="region of interest" description="Disordered" evidence="1">
    <location>
        <begin position="1136"/>
        <end position="1160"/>
    </location>
</feature>
<dbReference type="EMBL" id="VVIM01000006">
    <property type="protein sequence ID" value="KAB0797869.1"/>
    <property type="molecule type" value="Genomic_DNA"/>
</dbReference>
<feature type="compositionally biased region" description="Basic and acidic residues" evidence="1">
    <location>
        <begin position="514"/>
        <end position="524"/>
    </location>
</feature>
<feature type="region of interest" description="Disordered" evidence="1">
    <location>
        <begin position="572"/>
        <end position="644"/>
    </location>
</feature>
<evidence type="ECO:0000313" key="3">
    <source>
        <dbReference type="Proteomes" id="UP000327044"/>
    </source>
</evidence>
<comment type="caution">
    <text evidence="2">The sequence shown here is derived from an EMBL/GenBank/DDBJ whole genome shotgun (WGS) entry which is preliminary data.</text>
</comment>
<feature type="region of interest" description="Disordered" evidence="1">
    <location>
        <begin position="473"/>
        <end position="524"/>
    </location>
</feature>
<dbReference type="OrthoDB" id="6359887at2759"/>
<feature type="compositionally biased region" description="Basic and acidic residues" evidence="1">
    <location>
        <begin position="1087"/>
        <end position="1100"/>
    </location>
</feature>
<feature type="region of interest" description="Disordered" evidence="1">
    <location>
        <begin position="705"/>
        <end position="724"/>
    </location>
</feature>
<dbReference type="Proteomes" id="UP000327044">
    <property type="component" value="Unassembled WGS sequence"/>
</dbReference>
<dbReference type="InParanoid" id="A0A5N4AKM5"/>
<gene>
    <name evidence="2" type="ORF">PPYR_08862</name>
</gene>
<feature type="compositionally biased region" description="Polar residues" evidence="1">
    <location>
        <begin position="1225"/>
        <end position="1244"/>
    </location>
</feature>
<feature type="compositionally biased region" description="Polar residues" evidence="1">
    <location>
        <begin position="577"/>
        <end position="601"/>
    </location>
</feature>
<feature type="compositionally biased region" description="Basic and acidic residues" evidence="1">
    <location>
        <begin position="602"/>
        <end position="625"/>
    </location>
</feature>
<sequence length="1298" mass="145513">MSINVNVNGNPISIRGGRMVTANPNFDSSREFQKRRRIRIQQVRQQSKDIAENVRNKVRREQSKKLSEVERQGENERKKWQARKLLALQEQYNECLKDIGLGHAQATLEEESEERLLMERESSAKLMKERGVEAVQRLKEKIQNEKKDRLEGVERRKYNKAVENARSAMIVSLQKSQSPFKKKKKMSTNIDIVVSDTESEPEVPVNTRRFSTSDISIPVNNDFLEVSERGVQADLPESSKREPETDTLTSLVYPLDTRISDRIKRRRLKCASCDLSSGLLSNKCDELNSEPAVPDRELPVRELYKYDHERYQQPATALQADLPAKPTVKLRTTSRTQASSTSGNKVQYYDYPNRFVKEYEAPLSSVHRVSEGSIEVCPSTGSEVEYVEQMYQRDRDAQVRGQKAMEKVKVRRDYKEMLDQLSKLQKKERIASISSTKPQVHMSRERFKQFERKRQNRLENAYERLFPQTQIVTIPPRTPTPPSTSVRQPKSKANVGVWDFESKSGRAASPRLEQVSERDAAKRSEDLQKMLKSLTEQRDKVAKELQSLPKTSKLHKIVGDLTCIDQILDKGRAMDKSSAQQTRPQTGGSSKPKNQDGAQKSSSEKRAEASPERKTVKSSKVDQKTSPKPPPPPPKEFKQKVQQTVATQTATVDAVTETDALTTDKAVNTSLVKEKSKSGVKCRCSSKSKDQCEIIIKICDQTANQQKPVSPPPVCGMERKGPPRSDIKSAAKLAEPKKLPVKTDGKNNASWRDILIQNTSTSTSYCSPPDFQPVTHPQKKAFKNILKDIPQQQNVVNETAPSTTPLLQDQIKHLLAMSRGSIEELTVSTVSDVSTPTTSVIEMSSNNPQRHLSHIMTHFALHQTPENFTCSTPTSPHPSLKGVDIGCQCVDDYASENYPEVLTTYNKMAESCAKKIENLASMIERVRLEKRDILDRPPSGSDKEDSTKYLDLPSNRDNSPSPRGHDPLTSNLLRTDFDYREQLERKRTDDGNSPEPNLTNHELIRRFRKLKEDDAEPATDTLWLDIPKLPKFEENPNRAPNARKPPPSRGITIAMRHHQDINVLPHELSAIPEVDSFASNRPQNSGRSRDQSLHKEEAENKSCQADCKESSSSISLPDILSELDVINVLNTQRASLEETSEKSSSNKSTGTISIPSNSSSNDIDIETTLKSLGMGWAVTTLKKTQQALALTSSSSSSIDLSQSKLNGSGSILSAFLHGLAFDVTPNPNSTSSGNKTSRKTSTPLQKDDTLKTNTQPNILLTAESDISSIQHSANDQTANLIQFYSLNEGSLDQSKDIN</sequence>
<feature type="compositionally biased region" description="Basic and acidic residues" evidence="1">
    <location>
        <begin position="931"/>
        <end position="948"/>
    </location>
</feature>
<organism evidence="2 3">
    <name type="scientific">Photinus pyralis</name>
    <name type="common">Common eastern firefly</name>
    <name type="synonym">Lampyris pyralis</name>
    <dbReference type="NCBI Taxonomy" id="7054"/>
    <lineage>
        <taxon>Eukaryota</taxon>
        <taxon>Metazoa</taxon>
        <taxon>Ecdysozoa</taxon>
        <taxon>Arthropoda</taxon>
        <taxon>Hexapoda</taxon>
        <taxon>Insecta</taxon>
        <taxon>Pterygota</taxon>
        <taxon>Neoptera</taxon>
        <taxon>Endopterygota</taxon>
        <taxon>Coleoptera</taxon>
        <taxon>Polyphaga</taxon>
        <taxon>Elateriformia</taxon>
        <taxon>Elateroidea</taxon>
        <taxon>Lampyridae</taxon>
        <taxon>Lampyrinae</taxon>
        <taxon>Photinus</taxon>
    </lineage>
</organism>
<feature type="region of interest" description="Disordered" evidence="1">
    <location>
        <begin position="931"/>
        <end position="976"/>
    </location>
</feature>
<name>A0A5N4AKM5_PHOPY</name>
<reference evidence="2 3" key="1">
    <citation type="journal article" date="2018" name="Elife">
        <title>Firefly genomes illuminate parallel origins of bioluminescence in beetles.</title>
        <authorList>
            <person name="Fallon T.R."/>
            <person name="Lower S.E."/>
            <person name="Chang C.H."/>
            <person name="Bessho-Uehara M."/>
            <person name="Martin G.J."/>
            <person name="Bewick A.J."/>
            <person name="Behringer M."/>
            <person name="Debat H.J."/>
            <person name="Wong I."/>
            <person name="Day J.C."/>
            <person name="Suvorov A."/>
            <person name="Silva C.J."/>
            <person name="Stanger-Hall K.F."/>
            <person name="Hall D.W."/>
            <person name="Schmitz R.J."/>
            <person name="Nelson D.R."/>
            <person name="Lewis S.M."/>
            <person name="Shigenobu S."/>
            <person name="Bybee S.M."/>
            <person name="Larracuente A.M."/>
            <person name="Oba Y."/>
            <person name="Weng J.K."/>
        </authorList>
    </citation>
    <scope>NUCLEOTIDE SEQUENCE [LARGE SCALE GENOMIC DNA]</scope>
    <source>
        <strain evidence="2">1611_PpyrPB1</strain>
        <tissue evidence="2">Whole body</tissue>
    </source>
</reference>
<feature type="region of interest" description="Disordered" evidence="1">
    <location>
        <begin position="1225"/>
        <end position="1253"/>
    </location>
</feature>
<evidence type="ECO:0000256" key="1">
    <source>
        <dbReference type="SAM" id="MobiDB-lite"/>
    </source>
</evidence>
<feature type="region of interest" description="Disordered" evidence="1">
    <location>
        <begin position="1075"/>
        <end position="1108"/>
    </location>
</feature>
<dbReference type="FunCoup" id="A0A5N4AKM5">
    <property type="interactions" value="7"/>
</dbReference>
<accession>A0A5N4AKM5</accession>
<evidence type="ECO:0000313" key="2">
    <source>
        <dbReference type="EMBL" id="KAB0797869.1"/>
    </source>
</evidence>
<feature type="compositionally biased region" description="Low complexity" evidence="1">
    <location>
        <begin position="1142"/>
        <end position="1160"/>
    </location>
</feature>
<proteinExistence type="predicted"/>
<protein>
    <submittedName>
        <fullName evidence="2">Uncharacterized protein</fullName>
    </submittedName>
</protein>
<feature type="compositionally biased region" description="Polar residues" evidence="1">
    <location>
        <begin position="1077"/>
        <end position="1086"/>
    </location>
</feature>